<dbReference type="InterPro" id="IPR050504">
    <property type="entry name" value="IgSF_BTN/MOG"/>
</dbReference>
<keyword evidence="5" id="KW-0812">Transmembrane</keyword>
<dbReference type="EMBL" id="JAUPFM010000092">
    <property type="protein sequence ID" value="KAK2813487.1"/>
    <property type="molecule type" value="Genomic_DNA"/>
</dbReference>
<evidence type="ECO:0000256" key="1">
    <source>
        <dbReference type="ARBA" id="ARBA00004370"/>
    </source>
</evidence>
<accession>A0AA88IGD1</accession>
<dbReference type="GO" id="GO:0050852">
    <property type="term" value="P:T cell receptor signaling pathway"/>
    <property type="evidence" value="ECO:0007669"/>
    <property type="project" value="TreeGrafter"/>
</dbReference>
<evidence type="ECO:0000259" key="6">
    <source>
        <dbReference type="Pfam" id="PF07686"/>
    </source>
</evidence>
<feature type="transmembrane region" description="Helical" evidence="5">
    <location>
        <begin position="132"/>
        <end position="153"/>
    </location>
</feature>
<proteinExistence type="predicted"/>
<reference evidence="7" key="1">
    <citation type="submission" date="2023-07" db="EMBL/GenBank/DDBJ databases">
        <title>Chromosome-level Genome Assembly of Striped Snakehead (Channa striata).</title>
        <authorList>
            <person name="Liu H."/>
        </authorList>
    </citation>
    <scope>NUCLEOTIDE SEQUENCE</scope>
    <source>
        <strain evidence="7">Gz</strain>
        <tissue evidence="7">Muscle</tissue>
    </source>
</reference>
<dbReference type="SUPFAM" id="SSF48726">
    <property type="entry name" value="Immunoglobulin"/>
    <property type="match status" value="1"/>
</dbReference>
<evidence type="ECO:0000256" key="5">
    <source>
        <dbReference type="SAM" id="Phobius"/>
    </source>
</evidence>
<dbReference type="GO" id="GO:0001817">
    <property type="term" value="P:regulation of cytokine production"/>
    <property type="evidence" value="ECO:0007669"/>
    <property type="project" value="TreeGrafter"/>
</dbReference>
<protein>
    <recommendedName>
        <fullName evidence="6">Immunoglobulin V-set domain-containing protein</fullName>
    </recommendedName>
</protein>
<dbReference type="Proteomes" id="UP001187415">
    <property type="component" value="Unassembled WGS sequence"/>
</dbReference>
<gene>
    <name evidence="7" type="ORF">Q5P01_000816</name>
</gene>
<feature type="compositionally biased region" description="Basic and acidic residues" evidence="4">
    <location>
        <begin position="111"/>
        <end position="124"/>
    </location>
</feature>
<dbReference type="GO" id="GO:0009897">
    <property type="term" value="C:external side of plasma membrane"/>
    <property type="evidence" value="ECO:0007669"/>
    <property type="project" value="TreeGrafter"/>
</dbReference>
<dbReference type="PANTHER" id="PTHR24100:SF151">
    <property type="entry name" value="ICOS LIGAND"/>
    <property type="match status" value="1"/>
</dbReference>
<dbReference type="Pfam" id="PF07686">
    <property type="entry name" value="V-set"/>
    <property type="match status" value="1"/>
</dbReference>
<dbReference type="InterPro" id="IPR013783">
    <property type="entry name" value="Ig-like_fold"/>
</dbReference>
<comment type="caution">
    <text evidence="7">The sequence shown here is derived from an EMBL/GenBank/DDBJ whole genome shotgun (WGS) entry which is preliminary data.</text>
</comment>
<keyword evidence="3" id="KW-0393">Immunoglobulin domain</keyword>
<feature type="compositionally biased region" description="Gly residues" evidence="4">
    <location>
        <begin position="92"/>
        <end position="110"/>
    </location>
</feature>
<dbReference type="InterPro" id="IPR013106">
    <property type="entry name" value="Ig_V-set"/>
</dbReference>
<dbReference type="GO" id="GO:0005102">
    <property type="term" value="F:signaling receptor binding"/>
    <property type="evidence" value="ECO:0007669"/>
    <property type="project" value="TreeGrafter"/>
</dbReference>
<sequence length="177" mass="19269">MAWTRRDLKSGDYVFFYRDGNSHNSFQHPSFRGRAELRDPEMKDGDVSVILKNVTINDTGTYECWIIVGHSGSSEPAAPRLTNNTDLTVVDSGGGAGHTEGGGDKGGGAGHTEEGGITDEERKDKENKDVNVGLVVGLLVVGVLLSFVAFMIIRNCTYVKETFYKQVPQREGGQSKE</sequence>
<name>A0AA88IGD1_CHASR</name>
<dbReference type="PANTHER" id="PTHR24100">
    <property type="entry name" value="BUTYROPHILIN"/>
    <property type="match status" value="1"/>
</dbReference>
<evidence type="ECO:0000256" key="2">
    <source>
        <dbReference type="ARBA" id="ARBA00023136"/>
    </source>
</evidence>
<feature type="region of interest" description="Disordered" evidence="4">
    <location>
        <begin position="90"/>
        <end position="124"/>
    </location>
</feature>
<dbReference type="Gene3D" id="2.60.40.10">
    <property type="entry name" value="Immunoglobulins"/>
    <property type="match status" value="1"/>
</dbReference>
<evidence type="ECO:0000313" key="8">
    <source>
        <dbReference type="Proteomes" id="UP001187415"/>
    </source>
</evidence>
<organism evidence="7 8">
    <name type="scientific">Channa striata</name>
    <name type="common">Snakehead murrel</name>
    <name type="synonym">Ophicephalus striatus</name>
    <dbReference type="NCBI Taxonomy" id="64152"/>
    <lineage>
        <taxon>Eukaryota</taxon>
        <taxon>Metazoa</taxon>
        <taxon>Chordata</taxon>
        <taxon>Craniata</taxon>
        <taxon>Vertebrata</taxon>
        <taxon>Euteleostomi</taxon>
        <taxon>Actinopterygii</taxon>
        <taxon>Neopterygii</taxon>
        <taxon>Teleostei</taxon>
        <taxon>Neoteleostei</taxon>
        <taxon>Acanthomorphata</taxon>
        <taxon>Anabantaria</taxon>
        <taxon>Anabantiformes</taxon>
        <taxon>Channoidei</taxon>
        <taxon>Channidae</taxon>
        <taxon>Channa</taxon>
    </lineage>
</organism>
<keyword evidence="5" id="KW-1133">Transmembrane helix</keyword>
<dbReference type="InterPro" id="IPR036179">
    <property type="entry name" value="Ig-like_dom_sf"/>
</dbReference>
<dbReference type="AlphaFoldDB" id="A0AA88IGD1"/>
<comment type="subcellular location">
    <subcellularLocation>
        <location evidence="1">Membrane</location>
    </subcellularLocation>
</comment>
<evidence type="ECO:0000256" key="3">
    <source>
        <dbReference type="ARBA" id="ARBA00023319"/>
    </source>
</evidence>
<feature type="domain" description="Immunoglobulin V-set" evidence="6">
    <location>
        <begin position="1"/>
        <end position="88"/>
    </location>
</feature>
<evidence type="ECO:0000313" key="7">
    <source>
        <dbReference type="EMBL" id="KAK2813487.1"/>
    </source>
</evidence>
<keyword evidence="2 5" id="KW-0472">Membrane</keyword>
<keyword evidence="8" id="KW-1185">Reference proteome</keyword>
<evidence type="ECO:0000256" key="4">
    <source>
        <dbReference type="SAM" id="MobiDB-lite"/>
    </source>
</evidence>